<dbReference type="SUPFAM" id="SSF81995">
    <property type="entry name" value="beta-sandwich domain of Sec23/24"/>
    <property type="match status" value="1"/>
</dbReference>
<protein>
    <submittedName>
        <fullName evidence="3">Uncharacterized protein</fullName>
    </submittedName>
</protein>
<feature type="compositionally biased region" description="Pro residues" evidence="1">
    <location>
        <begin position="51"/>
        <end position="64"/>
    </location>
</feature>
<dbReference type="AlphaFoldDB" id="A0A895XV68"/>
<keyword evidence="2" id="KW-1133">Transmembrane helix</keyword>
<keyword evidence="4" id="KW-1185">Reference proteome</keyword>
<evidence type="ECO:0000313" key="4">
    <source>
        <dbReference type="Proteomes" id="UP000662939"/>
    </source>
</evidence>
<dbReference type="KEGG" id="nav:JQS30_00935"/>
<dbReference type="RefSeq" id="WP_213171546.1">
    <property type="nucleotide sequence ID" value="NZ_CP070496.1"/>
</dbReference>
<name>A0A895XV68_9ACTN</name>
<feature type="transmembrane region" description="Helical" evidence="2">
    <location>
        <begin position="71"/>
        <end position="92"/>
    </location>
</feature>
<sequence length="277" mass="29683">MAYSNPHQPHPQQPGYPQQGHSQPGGYPQAGHQQPGYPQPGYQQPGYQQPGYPPPGYSPPPPQPKGSGGTVVLVVVLLLLVGGGGVGAWWYFGQDGEDSSVVADDATDHEEEGQADLDDSPRLEDVEAGLTYVERDGWEFHDGDDLLEEFSSLYIVDGGTGTNNSAAIYGVWGPTGAGTDLRSETEATIHNNGIFFVPSGVVDRELESGPSTVGSLEAYDISQVITHDEGPDIYIRVLLTEHEGKLRGLIGLSDYSDMNLTDELNEIMDSMQVLGAD</sequence>
<reference evidence="3" key="1">
    <citation type="submission" date="2021-02" db="EMBL/GenBank/DDBJ databases">
        <title>Natronoglycomyces albus gen. nov., sp. nov, a haloalkaliphilic actinobacterium from a soda solonchak soil.</title>
        <authorList>
            <person name="Sorokin D.Y."/>
            <person name="Khijniak T.V."/>
            <person name="Zakharycheva A.P."/>
            <person name="Boueva O.V."/>
            <person name="Ariskina E.V."/>
            <person name="Hahnke R.L."/>
            <person name="Bunk B."/>
            <person name="Sproer C."/>
            <person name="Schumann P."/>
            <person name="Evtushenko L.I."/>
            <person name="Kublanov I.V."/>
        </authorList>
    </citation>
    <scope>NUCLEOTIDE SEQUENCE</scope>
    <source>
        <strain evidence="3">DSM 106290</strain>
    </source>
</reference>
<feature type="region of interest" description="Disordered" evidence="1">
    <location>
        <begin position="1"/>
        <end position="66"/>
    </location>
</feature>
<proteinExistence type="predicted"/>
<dbReference type="EMBL" id="CP070496">
    <property type="protein sequence ID" value="QSB05538.1"/>
    <property type="molecule type" value="Genomic_DNA"/>
</dbReference>
<feature type="compositionally biased region" description="Low complexity" evidence="1">
    <location>
        <begin position="15"/>
        <end position="50"/>
    </location>
</feature>
<evidence type="ECO:0000256" key="2">
    <source>
        <dbReference type="SAM" id="Phobius"/>
    </source>
</evidence>
<gene>
    <name evidence="3" type="ORF">JQS30_00935</name>
</gene>
<dbReference type="Proteomes" id="UP000662939">
    <property type="component" value="Chromosome"/>
</dbReference>
<evidence type="ECO:0000313" key="3">
    <source>
        <dbReference type="EMBL" id="QSB05538.1"/>
    </source>
</evidence>
<organism evidence="3 4">
    <name type="scientific">Natronoglycomyces albus</name>
    <dbReference type="NCBI Taxonomy" id="2811108"/>
    <lineage>
        <taxon>Bacteria</taxon>
        <taxon>Bacillati</taxon>
        <taxon>Actinomycetota</taxon>
        <taxon>Actinomycetes</taxon>
        <taxon>Glycomycetales</taxon>
        <taxon>Glycomycetaceae</taxon>
        <taxon>Natronoglycomyces</taxon>
    </lineage>
</organism>
<keyword evidence="2" id="KW-0812">Transmembrane</keyword>
<keyword evidence="2" id="KW-0472">Membrane</keyword>
<accession>A0A895XV68</accession>
<evidence type="ECO:0000256" key="1">
    <source>
        <dbReference type="SAM" id="MobiDB-lite"/>
    </source>
</evidence>